<feature type="transmembrane region" description="Helical" evidence="11">
    <location>
        <begin position="247"/>
        <end position="267"/>
    </location>
</feature>
<evidence type="ECO:0000256" key="11">
    <source>
        <dbReference type="SAM" id="Phobius"/>
    </source>
</evidence>
<dbReference type="InterPro" id="IPR047196">
    <property type="entry name" value="YidC_ALB_C"/>
</dbReference>
<dbReference type="GO" id="GO:0005886">
    <property type="term" value="C:plasma membrane"/>
    <property type="evidence" value="ECO:0007669"/>
    <property type="project" value="UniProtKB-SubCell"/>
</dbReference>
<keyword evidence="8" id="KW-0143">Chaperone</keyword>
<dbReference type="Proteomes" id="UP000095350">
    <property type="component" value="Unassembled WGS sequence"/>
</dbReference>
<evidence type="ECO:0000313" key="14">
    <source>
        <dbReference type="Proteomes" id="UP000095350"/>
    </source>
</evidence>
<feature type="transmembrane region" description="Helical" evidence="11">
    <location>
        <begin position="41"/>
        <end position="60"/>
    </location>
</feature>
<feature type="compositionally biased region" description="Low complexity" evidence="10">
    <location>
        <begin position="406"/>
        <end position="421"/>
    </location>
</feature>
<reference evidence="13 14" key="1">
    <citation type="submission" date="2015-09" db="EMBL/GenBank/DDBJ databases">
        <authorList>
            <consortium name="Pathogen Informatics"/>
        </authorList>
    </citation>
    <scope>NUCLEOTIDE SEQUENCE [LARGE SCALE GENOMIC DNA]</scope>
    <source>
        <strain evidence="13 14">2789STDY5834960</strain>
    </source>
</reference>
<feature type="region of interest" description="Disordered" evidence="10">
    <location>
        <begin position="374"/>
        <end position="433"/>
    </location>
</feature>
<comment type="subcellular location">
    <subcellularLocation>
        <location evidence="1">Cell membrane</location>
        <topology evidence="1">Multi-pass membrane protein</topology>
    </subcellularLocation>
    <subcellularLocation>
        <location evidence="9">Membrane</location>
        <topology evidence="9">Multi-pass membrane protein</topology>
    </subcellularLocation>
</comment>
<evidence type="ECO:0000256" key="2">
    <source>
        <dbReference type="ARBA" id="ARBA00022448"/>
    </source>
</evidence>
<dbReference type="PaxDb" id="166486-ERS852572_03337"/>
<evidence type="ECO:0000256" key="9">
    <source>
        <dbReference type="RuleBase" id="RU003945"/>
    </source>
</evidence>
<name>A0A173VS11_9FIRM</name>
<dbReference type="AlphaFoldDB" id="A0A173VS11"/>
<evidence type="ECO:0000256" key="10">
    <source>
        <dbReference type="SAM" id="MobiDB-lite"/>
    </source>
</evidence>
<dbReference type="GO" id="GO:0015031">
    <property type="term" value="P:protein transport"/>
    <property type="evidence" value="ECO:0007669"/>
    <property type="project" value="UniProtKB-KW"/>
</dbReference>
<dbReference type="GO" id="GO:0051205">
    <property type="term" value="P:protein insertion into membrane"/>
    <property type="evidence" value="ECO:0007669"/>
    <property type="project" value="TreeGrafter"/>
</dbReference>
<keyword evidence="5" id="KW-0653">Protein transport</keyword>
<evidence type="ECO:0000256" key="6">
    <source>
        <dbReference type="ARBA" id="ARBA00022989"/>
    </source>
</evidence>
<gene>
    <name evidence="13" type="primary">misCA</name>
    <name evidence="13" type="ORF">ERS852572_03337</name>
</gene>
<dbReference type="STRING" id="166486.ERS852572_03337"/>
<dbReference type="PANTHER" id="PTHR12428:SF65">
    <property type="entry name" value="CYTOCHROME C OXIDASE ASSEMBLY PROTEIN COX18, MITOCHONDRIAL"/>
    <property type="match status" value="1"/>
</dbReference>
<dbReference type="GO" id="GO:0032977">
    <property type="term" value="F:membrane insertase activity"/>
    <property type="evidence" value="ECO:0007669"/>
    <property type="project" value="InterPro"/>
</dbReference>
<sequence>MSDMLLTAYNGAILGPIAKVLGWVMNGIYALMSMIGIENVGLSIIIFTIVIYAILFPLTYKQQKFSKLSQKMQPELQAIQKKYNGKKDQASMMAMQEETQAVYEKYGVSMMGSCVQMLIQMPLLFALYRVFLNVPAYVSGVKNNFSTLVDGIMATSGYQDKMTQLVTDLRVMTTPAADFTVSDPTALSNSIVDVLYKMNSAGWENLKSAFPSLTDTINATYDTVSHVNNFLGLNISDTPWQVMTTNFASHNFLFVVLALLVPVISYLTQVLNIKLMPQAAPSNGNSDNDMAAQQMKMMNRTMPIFSFVMCFTVPVGLGIYWIAGAVVRSVQQFFLNKHFEKINLEDIIKKNQEKAKKKREKMGIAENQISNAAKINTRKIDEPKKEEKKSNMSEAQRELELEKANAAKSKAKAGSMAAKANMVRDFNEKNSRK</sequence>
<keyword evidence="2" id="KW-0813">Transport</keyword>
<evidence type="ECO:0000256" key="5">
    <source>
        <dbReference type="ARBA" id="ARBA00022927"/>
    </source>
</evidence>
<accession>A0A173VS11</accession>
<evidence type="ECO:0000259" key="12">
    <source>
        <dbReference type="Pfam" id="PF02096"/>
    </source>
</evidence>
<keyword evidence="6 11" id="KW-1133">Transmembrane helix</keyword>
<dbReference type="NCBIfam" id="TIGR03592">
    <property type="entry name" value="yidC_oxa1_cterm"/>
    <property type="match status" value="1"/>
</dbReference>
<organism evidence="13 14">
    <name type="scientific">Roseburia intestinalis</name>
    <dbReference type="NCBI Taxonomy" id="166486"/>
    <lineage>
        <taxon>Bacteria</taxon>
        <taxon>Bacillati</taxon>
        <taxon>Bacillota</taxon>
        <taxon>Clostridia</taxon>
        <taxon>Lachnospirales</taxon>
        <taxon>Lachnospiraceae</taxon>
        <taxon>Roseburia</taxon>
    </lineage>
</organism>
<dbReference type="InterPro" id="IPR028055">
    <property type="entry name" value="YidC/Oxa/ALB_C"/>
</dbReference>
<evidence type="ECO:0000256" key="8">
    <source>
        <dbReference type="ARBA" id="ARBA00023186"/>
    </source>
</evidence>
<evidence type="ECO:0000256" key="7">
    <source>
        <dbReference type="ARBA" id="ARBA00023136"/>
    </source>
</evidence>
<dbReference type="InterPro" id="IPR001708">
    <property type="entry name" value="YidC/ALB3/OXA1/COX18"/>
</dbReference>
<evidence type="ECO:0000313" key="13">
    <source>
        <dbReference type="EMBL" id="CUN29406.1"/>
    </source>
</evidence>
<protein>
    <submittedName>
        <fullName evidence="13">Stage III sporulation protein J</fullName>
    </submittedName>
</protein>
<keyword evidence="4 9" id="KW-0812">Transmembrane</keyword>
<feature type="compositionally biased region" description="Basic and acidic residues" evidence="10">
    <location>
        <begin position="378"/>
        <end position="405"/>
    </location>
</feature>
<keyword evidence="3" id="KW-1003">Cell membrane</keyword>
<proteinExistence type="inferred from homology"/>
<dbReference type="PANTHER" id="PTHR12428">
    <property type="entry name" value="OXA1"/>
    <property type="match status" value="1"/>
</dbReference>
<evidence type="ECO:0000256" key="1">
    <source>
        <dbReference type="ARBA" id="ARBA00004651"/>
    </source>
</evidence>
<feature type="domain" description="Membrane insertase YidC/Oxa/ALB C-terminal" evidence="12">
    <location>
        <begin position="41"/>
        <end position="337"/>
    </location>
</feature>
<dbReference type="Pfam" id="PF02096">
    <property type="entry name" value="60KD_IMP"/>
    <property type="match status" value="1"/>
</dbReference>
<evidence type="ECO:0000256" key="3">
    <source>
        <dbReference type="ARBA" id="ARBA00022475"/>
    </source>
</evidence>
<dbReference type="CDD" id="cd20070">
    <property type="entry name" value="5TM_YidC_Alb3"/>
    <property type="match status" value="1"/>
</dbReference>
<feature type="transmembrane region" description="Helical" evidence="11">
    <location>
        <begin position="12"/>
        <end position="35"/>
    </location>
</feature>
<dbReference type="EMBL" id="CYXZ01000033">
    <property type="protein sequence ID" value="CUN29406.1"/>
    <property type="molecule type" value="Genomic_DNA"/>
</dbReference>
<keyword evidence="7 11" id="KW-0472">Membrane</keyword>
<comment type="similarity">
    <text evidence="9">Belongs to the OXA1/ALB3/YidC family.</text>
</comment>
<evidence type="ECO:0000256" key="4">
    <source>
        <dbReference type="ARBA" id="ARBA00022692"/>
    </source>
</evidence>
<feature type="transmembrane region" description="Helical" evidence="11">
    <location>
        <begin position="304"/>
        <end position="323"/>
    </location>
</feature>